<name>A0A4Z1GHB4_9HELO</name>
<dbReference type="Proteomes" id="UP000297814">
    <property type="component" value="Unassembled WGS sequence"/>
</dbReference>
<organism evidence="2 3">
    <name type="scientific">Botrytis hyacinthi</name>
    <dbReference type="NCBI Taxonomy" id="278943"/>
    <lineage>
        <taxon>Eukaryota</taxon>
        <taxon>Fungi</taxon>
        <taxon>Dikarya</taxon>
        <taxon>Ascomycota</taxon>
        <taxon>Pezizomycotina</taxon>
        <taxon>Leotiomycetes</taxon>
        <taxon>Helotiales</taxon>
        <taxon>Sclerotiniaceae</taxon>
        <taxon>Botrytis</taxon>
    </lineage>
</organism>
<evidence type="ECO:0000313" key="3">
    <source>
        <dbReference type="Proteomes" id="UP000297814"/>
    </source>
</evidence>
<feature type="compositionally biased region" description="Polar residues" evidence="1">
    <location>
        <begin position="129"/>
        <end position="138"/>
    </location>
</feature>
<proteinExistence type="predicted"/>
<evidence type="ECO:0000313" key="2">
    <source>
        <dbReference type="EMBL" id="TGO33871.1"/>
    </source>
</evidence>
<keyword evidence="3" id="KW-1185">Reference proteome</keyword>
<comment type="caution">
    <text evidence="2">The sequence shown here is derived from an EMBL/GenBank/DDBJ whole genome shotgun (WGS) entry which is preliminary data.</text>
</comment>
<gene>
    <name evidence="2" type="ORF">BHYA_0223g00030</name>
</gene>
<feature type="region of interest" description="Disordered" evidence="1">
    <location>
        <begin position="1"/>
        <end position="246"/>
    </location>
</feature>
<accession>A0A4Z1GHB4</accession>
<feature type="compositionally biased region" description="Basic and acidic residues" evidence="1">
    <location>
        <begin position="164"/>
        <end position="186"/>
    </location>
</feature>
<dbReference type="AlphaFoldDB" id="A0A4Z1GHB4"/>
<reference evidence="2 3" key="1">
    <citation type="submission" date="2017-12" db="EMBL/GenBank/DDBJ databases">
        <title>Comparative genomics of Botrytis spp.</title>
        <authorList>
            <person name="Valero-Jimenez C.A."/>
            <person name="Tapia P."/>
            <person name="Veloso J."/>
            <person name="Silva-Moreno E."/>
            <person name="Staats M."/>
            <person name="Valdes J.H."/>
            <person name="Van Kan J.A.L."/>
        </authorList>
    </citation>
    <scope>NUCLEOTIDE SEQUENCE [LARGE SCALE GENOMIC DNA]</scope>
    <source>
        <strain evidence="2 3">Bh0001</strain>
    </source>
</reference>
<evidence type="ECO:0000256" key="1">
    <source>
        <dbReference type="SAM" id="MobiDB-lite"/>
    </source>
</evidence>
<protein>
    <submittedName>
        <fullName evidence="2">Uncharacterized protein</fullName>
    </submittedName>
</protein>
<feature type="compositionally biased region" description="Polar residues" evidence="1">
    <location>
        <begin position="199"/>
        <end position="223"/>
    </location>
</feature>
<feature type="compositionally biased region" description="Polar residues" evidence="1">
    <location>
        <begin position="57"/>
        <end position="74"/>
    </location>
</feature>
<dbReference type="EMBL" id="PQXK01000223">
    <property type="protein sequence ID" value="TGO33871.1"/>
    <property type="molecule type" value="Genomic_DNA"/>
</dbReference>
<sequence>MPTTDMNSPSRSKRFFSPPIRWSNNDIESQQTQQPVIHSFQDPSPQMHHSTDHPRDQNPSQHDSIKTPYSSSSYAVEDHDMQGPSTQKFAPNPRQTLTDIPTRISRSTSNPALRFPIPSGFTHEEDYSKSQSANQDSYFTPRRRCEDREIDLEGQYPSIQTPENHLEYDSDNSFGDRYRRTSDTHDQNSIPYFEHRTNESQNPYSNTQDLHQDVNSESTSTLIQRPRRRSHSGNGSSQAEHLFNPRDYTIGDIESQRLRAPKPPAIPIDLEFSGVIQTLRRPIDYFGANKEEMKEMWQCVPNMDLEEGMIWIVGMLCLES</sequence>
<feature type="compositionally biased region" description="Polar residues" evidence="1">
    <location>
        <begin position="83"/>
        <end position="111"/>
    </location>
</feature>
<feature type="compositionally biased region" description="Polar residues" evidence="1">
    <location>
        <begin position="22"/>
        <end position="48"/>
    </location>
</feature>